<evidence type="ECO:0000313" key="4">
    <source>
        <dbReference type="Proteomes" id="UP000315439"/>
    </source>
</evidence>
<sequence>MHVMKSFKPVQTCFLVALTIVSVNQVASARPSDEQIFKAFTATNGCLIEQLTNENYDEFQHQGASKDGQWLSVGWNKGKDADGNPIRGSYRLNLVTGKKSELADPINHNSSFSGDGLWLVGAHYTPDGKTDIFEYNVKTGRPNVIAQSSAWEFLPSYSPDGQYILFNSYRSGNSEIYLYDRSAKTMKQLTNYDGYDAHGEFSPDGSKISFHRQVKKRADGGYDFDLYSYDLASGKETRLTSTSFEESYASWAPDGQTLVMSLEVEGQPTRRNLYVMASDGTFSQLTFGDWKDSYAYWMRDGSYIYFNSDRSGKAAIYRIKMKGFVCAKANINRKHE</sequence>
<dbReference type="Proteomes" id="UP000315439">
    <property type="component" value="Unassembled WGS sequence"/>
</dbReference>
<dbReference type="EMBL" id="VIKS01000016">
    <property type="protein sequence ID" value="TQV81496.1"/>
    <property type="molecule type" value="Genomic_DNA"/>
</dbReference>
<dbReference type="SUPFAM" id="SSF69304">
    <property type="entry name" value="Tricorn protease N-terminal domain"/>
    <property type="match status" value="1"/>
</dbReference>
<dbReference type="InterPro" id="IPR011659">
    <property type="entry name" value="WD40"/>
</dbReference>
<organism evidence="3 4">
    <name type="scientific">Aliikangiella coralliicola</name>
    <dbReference type="NCBI Taxonomy" id="2592383"/>
    <lineage>
        <taxon>Bacteria</taxon>
        <taxon>Pseudomonadati</taxon>
        <taxon>Pseudomonadota</taxon>
        <taxon>Gammaproteobacteria</taxon>
        <taxon>Oceanospirillales</taxon>
        <taxon>Pleioneaceae</taxon>
        <taxon>Aliikangiella</taxon>
    </lineage>
</organism>
<comment type="similarity">
    <text evidence="1">Belongs to the TolB family.</text>
</comment>
<dbReference type="AlphaFoldDB" id="A0A545TW99"/>
<name>A0A545TW99_9GAMM</name>
<feature type="signal peptide" evidence="2">
    <location>
        <begin position="1"/>
        <end position="29"/>
    </location>
</feature>
<gene>
    <name evidence="3" type="ORF">FLL46_25430</name>
</gene>
<dbReference type="RefSeq" id="WP_142935034.1">
    <property type="nucleotide sequence ID" value="NZ_ML660172.1"/>
</dbReference>
<dbReference type="OrthoDB" id="8612880at2"/>
<evidence type="ECO:0000313" key="3">
    <source>
        <dbReference type="EMBL" id="TQV81496.1"/>
    </source>
</evidence>
<comment type="caution">
    <text evidence="3">The sequence shown here is derived from an EMBL/GenBank/DDBJ whole genome shotgun (WGS) entry which is preliminary data.</text>
</comment>
<dbReference type="Gene3D" id="2.120.10.30">
    <property type="entry name" value="TolB, C-terminal domain"/>
    <property type="match status" value="2"/>
</dbReference>
<reference evidence="3 4" key="1">
    <citation type="submission" date="2019-07" db="EMBL/GenBank/DDBJ databases">
        <title>Draft genome for Aliikangiella sp. M105.</title>
        <authorList>
            <person name="Wang G."/>
        </authorList>
    </citation>
    <scope>NUCLEOTIDE SEQUENCE [LARGE SCALE GENOMIC DNA]</scope>
    <source>
        <strain evidence="3 4">M105</strain>
    </source>
</reference>
<keyword evidence="4" id="KW-1185">Reference proteome</keyword>
<accession>A0A545TW99</accession>
<feature type="chain" id="PRO_5022230140" evidence="2">
    <location>
        <begin position="30"/>
        <end position="336"/>
    </location>
</feature>
<proteinExistence type="inferred from homology"/>
<dbReference type="InterPro" id="IPR011042">
    <property type="entry name" value="6-blade_b-propeller_TolB-like"/>
</dbReference>
<dbReference type="Pfam" id="PF07676">
    <property type="entry name" value="PD40"/>
    <property type="match status" value="4"/>
</dbReference>
<dbReference type="PANTHER" id="PTHR36842">
    <property type="entry name" value="PROTEIN TOLB HOMOLOG"/>
    <property type="match status" value="1"/>
</dbReference>
<evidence type="ECO:0000256" key="1">
    <source>
        <dbReference type="ARBA" id="ARBA00009820"/>
    </source>
</evidence>
<protein>
    <submittedName>
        <fullName evidence="3">Uncharacterized protein</fullName>
    </submittedName>
</protein>
<evidence type="ECO:0000256" key="2">
    <source>
        <dbReference type="SAM" id="SignalP"/>
    </source>
</evidence>
<keyword evidence="2" id="KW-0732">Signal</keyword>